<evidence type="ECO:0000313" key="1">
    <source>
        <dbReference type="EMBL" id="CAH2295938.1"/>
    </source>
</evidence>
<dbReference type="InterPro" id="IPR042566">
    <property type="entry name" value="L1_C"/>
</dbReference>
<organism evidence="1 2">
    <name type="scientific">Pelobates cultripes</name>
    <name type="common">Western spadefoot toad</name>
    <dbReference type="NCBI Taxonomy" id="61616"/>
    <lineage>
        <taxon>Eukaryota</taxon>
        <taxon>Metazoa</taxon>
        <taxon>Chordata</taxon>
        <taxon>Craniata</taxon>
        <taxon>Vertebrata</taxon>
        <taxon>Euteleostomi</taxon>
        <taxon>Amphibia</taxon>
        <taxon>Batrachia</taxon>
        <taxon>Anura</taxon>
        <taxon>Pelobatoidea</taxon>
        <taxon>Pelobatidae</taxon>
        <taxon>Pelobates</taxon>
    </lineage>
</organism>
<gene>
    <name evidence="1" type="ORF">PECUL_23A026259</name>
</gene>
<dbReference type="AlphaFoldDB" id="A0AAD1W828"/>
<dbReference type="Gene3D" id="3.30.250.20">
    <property type="entry name" value="L1 transposable element, C-terminal domain"/>
    <property type="match status" value="1"/>
</dbReference>
<sequence length="120" mass="13518">MRAHYYHIKEHILRGSKMRATPPPDYPTIKIYADLSAVTLRKRKAFHKITATLRTHGIKYKWGFPTKLLVAKDGGITTLANPDDGAKQLQVWNLQVTQTVSTAKPAGKLTAEWNKAAKKH</sequence>
<keyword evidence="2" id="KW-1185">Reference proteome</keyword>
<protein>
    <submittedName>
        <fullName evidence="1">Uncharacterized protein</fullName>
    </submittedName>
</protein>
<accession>A0AAD1W828</accession>
<dbReference type="Proteomes" id="UP001295444">
    <property type="component" value="Chromosome 05"/>
</dbReference>
<dbReference type="EMBL" id="OW240916">
    <property type="protein sequence ID" value="CAH2295938.1"/>
    <property type="molecule type" value="Genomic_DNA"/>
</dbReference>
<evidence type="ECO:0000313" key="2">
    <source>
        <dbReference type="Proteomes" id="UP001295444"/>
    </source>
</evidence>
<reference evidence="1" key="1">
    <citation type="submission" date="2022-03" db="EMBL/GenBank/DDBJ databases">
        <authorList>
            <person name="Alioto T."/>
            <person name="Alioto T."/>
            <person name="Gomez Garrido J."/>
        </authorList>
    </citation>
    <scope>NUCLEOTIDE SEQUENCE</scope>
</reference>
<proteinExistence type="predicted"/>
<name>A0AAD1W828_PELCU</name>